<organism evidence="1 2">
    <name type="scientific">Pocillopora damicornis</name>
    <name type="common">Cauliflower coral</name>
    <name type="synonym">Millepora damicornis</name>
    <dbReference type="NCBI Taxonomy" id="46731"/>
    <lineage>
        <taxon>Eukaryota</taxon>
        <taxon>Metazoa</taxon>
        <taxon>Cnidaria</taxon>
        <taxon>Anthozoa</taxon>
        <taxon>Hexacorallia</taxon>
        <taxon>Scleractinia</taxon>
        <taxon>Astrocoeniina</taxon>
        <taxon>Pocilloporidae</taxon>
        <taxon>Pocillopora</taxon>
    </lineage>
</organism>
<name>A0A3M6UEZ6_POCDA</name>
<proteinExistence type="predicted"/>
<protein>
    <submittedName>
        <fullName evidence="1">Uncharacterized protein</fullName>
    </submittedName>
</protein>
<dbReference type="AlphaFoldDB" id="A0A3M6UEZ6"/>
<gene>
    <name evidence="1" type="ORF">pdam_00007921</name>
</gene>
<dbReference type="EMBL" id="RCHS01001671">
    <property type="protein sequence ID" value="RMX52233.1"/>
    <property type="molecule type" value="Genomic_DNA"/>
</dbReference>
<keyword evidence="2" id="KW-1185">Reference proteome</keyword>
<evidence type="ECO:0000313" key="2">
    <source>
        <dbReference type="Proteomes" id="UP000275408"/>
    </source>
</evidence>
<comment type="caution">
    <text evidence="1">The sequence shown here is derived from an EMBL/GenBank/DDBJ whole genome shotgun (WGS) entry which is preliminary data.</text>
</comment>
<evidence type="ECO:0000313" key="1">
    <source>
        <dbReference type="EMBL" id="RMX52233.1"/>
    </source>
</evidence>
<reference evidence="1 2" key="1">
    <citation type="journal article" date="2018" name="Sci. Rep.">
        <title>Comparative analysis of the Pocillopora damicornis genome highlights role of immune system in coral evolution.</title>
        <authorList>
            <person name="Cunning R."/>
            <person name="Bay R.A."/>
            <person name="Gillette P."/>
            <person name="Baker A.C."/>
            <person name="Traylor-Knowles N."/>
        </authorList>
    </citation>
    <scope>NUCLEOTIDE SEQUENCE [LARGE SCALE GENOMIC DNA]</scope>
    <source>
        <strain evidence="1">RSMAS</strain>
        <tissue evidence="1">Whole animal</tissue>
    </source>
</reference>
<accession>A0A3M6UEZ6</accession>
<sequence length="167" mass="19761">MPRITDRHTDNLIIEVIHLEKLIKVINDLDITFPVSDKLNANGKSSEIQARVIKLWKDFYSLYKEICIEDVATELPKTTHSRAKEWINFFTILGAKQFGYTTAIVIPYIYLLAYHVSFYSKLWLPDTILRTKRRRKRNYDTKCIYYQKSNNGMLLGIFCFYSHDIKL</sequence>
<dbReference type="Proteomes" id="UP000275408">
    <property type="component" value="Unassembled WGS sequence"/>
</dbReference>